<feature type="transmembrane region" description="Helical" evidence="7">
    <location>
        <begin position="403"/>
        <end position="425"/>
    </location>
</feature>
<feature type="transmembrane region" description="Helical" evidence="7">
    <location>
        <begin position="761"/>
        <end position="779"/>
    </location>
</feature>
<proteinExistence type="predicted"/>
<comment type="caution">
    <text evidence="9">The sequence shown here is derived from an EMBL/GenBank/DDBJ whole genome shotgun (WGS) entry which is preliminary data.</text>
</comment>
<evidence type="ECO:0000256" key="2">
    <source>
        <dbReference type="ARBA" id="ARBA00022448"/>
    </source>
</evidence>
<accession>A0AAE0YVY2</accession>
<feature type="region of interest" description="Disordered" evidence="6">
    <location>
        <begin position="564"/>
        <end position="583"/>
    </location>
</feature>
<evidence type="ECO:0000256" key="1">
    <source>
        <dbReference type="ARBA" id="ARBA00004141"/>
    </source>
</evidence>
<evidence type="ECO:0000256" key="4">
    <source>
        <dbReference type="ARBA" id="ARBA00022989"/>
    </source>
</evidence>
<dbReference type="InterPro" id="IPR000626">
    <property type="entry name" value="Ubiquitin-like_dom"/>
</dbReference>
<evidence type="ECO:0000313" key="10">
    <source>
        <dbReference type="Proteomes" id="UP001283361"/>
    </source>
</evidence>
<feature type="transmembrane region" description="Helical" evidence="7">
    <location>
        <begin position="785"/>
        <end position="807"/>
    </location>
</feature>
<feature type="transmembrane region" description="Helical" evidence="7">
    <location>
        <begin position="153"/>
        <end position="178"/>
    </location>
</feature>
<evidence type="ECO:0000313" key="9">
    <source>
        <dbReference type="EMBL" id="KAK3757641.1"/>
    </source>
</evidence>
<feature type="transmembrane region" description="Helical" evidence="7">
    <location>
        <begin position="827"/>
        <end position="850"/>
    </location>
</feature>
<feature type="transmembrane region" description="Helical" evidence="7">
    <location>
        <begin position="116"/>
        <end position="141"/>
    </location>
</feature>
<dbReference type="PRINTS" id="PR00348">
    <property type="entry name" value="UBIQUITIN"/>
</dbReference>
<comment type="subcellular location">
    <subcellularLocation>
        <location evidence="1">Membrane</location>
        <topology evidence="1">Multi-pass membrane protein</topology>
    </subcellularLocation>
</comment>
<feature type="compositionally biased region" description="Low complexity" evidence="6">
    <location>
        <begin position="571"/>
        <end position="583"/>
    </location>
</feature>
<feature type="transmembrane region" description="Helical" evidence="7">
    <location>
        <begin position="731"/>
        <end position="749"/>
    </location>
</feature>
<evidence type="ECO:0000256" key="6">
    <source>
        <dbReference type="SAM" id="MobiDB-lite"/>
    </source>
</evidence>
<dbReference type="SUPFAM" id="SSF54236">
    <property type="entry name" value="Ubiquitin-like"/>
    <property type="match status" value="1"/>
</dbReference>
<dbReference type="GO" id="GO:0016020">
    <property type="term" value="C:membrane"/>
    <property type="evidence" value="ECO:0007669"/>
    <property type="project" value="UniProtKB-SubCell"/>
</dbReference>
<evidence type="ECO:0000256" key="7">
    <source>
        <dbReference type="SAM" id="Phobius"/>
    </source>
</evidence>
<dbReference type="AlphaFoldDB" id="A0AAE0YVY2"/>
<evidence type="ECO:0000259" key="8">
    <source>
        <dbReference type="PROSITE" id="PS50053"/>
    </source>
</evidence>
<gene>
    <name evidence="9" type="ORF">RRG08_000154</name>
</gene>
<organism evidence="9 10">
    <name type="scientific">Elysia crispata</name>
    <name type="common">lettuce slug</name>
    <dbReference type="NCBI Taxonomy" id="231223"/>
    <lineage>
        <taxon>Eukaryota</taxon>
        <taxon>Metazoa</taxon>
        <taxon>Spiralia</taxon>
        <taxon>Lophotrochozoa</taxon>
        <taxon>Mollusca</taxon>
        <taxon>Gastropoda</taxon>
        <taxon>Heterobranchia</taxon>
        <taxon>Euthyneura</taxon>
        <taxon>Panpulmonata</taxon>
        <taxon>Sacoglossa</taxon>
        <taxon>Placobranchoidea</taxon>
        <taxon>Plakobranchidae</taxon>
        <taxon>Elysia</taxon>
    </lineage>
</organism>
<evidence type="ECO:0000256" key="5">
    <source>
        <dbReference type="ARBA" id="ARBA00023136"/>
    </source>
</evidence>
<dbReference type="InterPro" id="IPR029071">
    <property type="entry name" value="Ubiquitin-like_domsf"/>
</dbReference>
<keyword evidence="4 7" id="KW-1133">Transmembrane helix</keyword>
<dbReference type="GO" id="GO:0008506">
    <property type="term" value="F:sucrose:proton symporter activity"/>
    <property type="evidence" value="ECO:0007669"/>
    <property type="project" value="TreeGrafter"/>
</dbReference>
<dbReference type="SMART" id="SM00213">
    <property type="entry name" value="UBQ"/>
    <property type="match status" value="1"/>
</dbReference>
<protein>
    <recommendedName>
        <fullName evidence="8">Ubiquitin-like domain-containing protein</fullName>
    </recommendedName>
</protein>
<keyword evidence="10" id="KW-1185">Reference proteome</keyword>
<dbReference type="PROSITE" id="PS50053">
    <property type="entry name" value="UBIQUITIN_2"/>
    <property type="match status" value="1"/>
</dbReference>
<sequence length="1117" mass="122473">MTRPIYGSTEQTSFKACRLIITTSSRKEGPCRGPLVPDVKVQNLVATLNPLSLQASVILQQQQQHLTKVQRKRQQEQEQNYQHLTLWQQLKLTAALFGVESSTAFEQILQYLGVPVALMALNGIFAGSAAVVLILVVGHLVDKGNNPKRRKLFALLLGLLVLVIGCLLVISACVLKIVERRNAVGDAPYVFMANNSTVVFADGLTTEKDNTASGDIASYVDYFRQANLLNTTLRDSSARYSNNTNENISRMLELPISIPSSLFPRGEDSKVPEKVRGAVFEKKYNTTDWQSYPTSATRLSYEKDNDVERLMSLPQTKEDYIPLTGILGILGYICLDIGFDLGNPMCRAFILEHSPSSQHTHLLFTATQIASLAGLFMSSLGVFNLPGVIETIFGVDGTSGTFIFMLTVIFTIVVSFFGCSIWTGMSLKKAASFAKAIESDHSKRYTRPSGSEYNSESRKIYNNGSSLARQEANGVDAPENHYKNGHKSSLKITRSSEYVREEEKMADEKSPLLLKQNQSGIYKSVSLSVASIADIHCKSALSHPKPSGPPETHALLQSHSILEGIPEHPKPSSASSKSFLPSESKICNPRATNAVSASKDFKSSGIHVEDEFHHRIEESLSTPFSLSNLEASLSVSSDGERVGTLHRSFAQIEEKDTSRFQAVNSSSSPEKASLFNKRLVILVISTAFSVSSLLCMVMYSSNAVTLGIYGADPTAELGTAENLSYRRGLRTAAMGNVVFYMAYFLSCVLNNKSYKVFGEKIYNLICHAFMVVATAILILTQRVEAYYIAMVTLGPFRTCIFTLPYVLANQFTKAGEGPADSSQIGRVMATIGCALPCVYIIISSLMGPLIDATGNVWVPLMWTCLGSAISMEEPCKSKTSWVVSQFLSSSTLTLHYDERPNLENPNLFLKDNLGKVKKMNGLDLSTPPRSLPGGNGRKLLTPGNRTTLSGFDVSFETGTNGAETHVEINLLRNGQVHVTVFVDGDRLAASIRNIRNAAAGVVWIRVTKRGSLSHMEVIMGNQIPPAHEGYETHDLVKIIEDFQILVNICGGKGITLDVNSGTSVKELKSMIQKSHQFTPDEQRLLYGRQQLEDQRSLGSYNIEPGDSLNMVLRLRGG</sequence>
<keyword evidence="5 7" id="KW-0472">Membrane</keyword>
<dbReference type="InterPro" id="IPR036259">
    <property type="entry name" value="MFS_trans_sf"/>
</dbReference>
<name>A0AAE0YVY2_9GAST</name>
<dbReference type="EMBL" id="JAWDGP010005352">
    <property type="protein sequence ID" value="KAK3757641.1"/>
    <property type="molecule type" value="Genomic_DNA"/>
</dbReference>
<feature type="transmembrane region" description="Helical" evidence="7">
    <location>
        <begin position="679"/>
        <end position="699"/>
    </location>
</feature>
<evidence type="ECO:0000256" key="3">
    <source>
        <dbReference type="ARBA" id="ARBA00022692"/>
    </source>
</evidence>
<dbReference type="PANTHER" id="PTHR19432">
    <property type="entry name" value="SUGAR TRANSPORTER"/>
    <property type="match status" value="1"/>
</dbReference>
<feature type="domain" description="Ubiquitin-like" evidence="8">
    <location>
        <begin position="1042"/>
        <end position="1117"/>
    </location>
</feature>
<dbReference type="PANTHER" id="PTHR19432:SF35">
    <property type="entry name" value="SOLUTE CARRIER FAMILY 45 MEMBER 3 ISOFORM X1"/>
    <property type="match status" value="1"/>
</dbReference>
<dbReference type="InterPro" id="IPR019956">
    <property type="entry name" value="Ubiquitin_dom"/>
</dbReference>
<feature type="transmembrane region" description="Helical" evidence="7">
    <location>
        <begin position="362"/>
        <end position="383"/>
    </location>
</feature>
<dbReference type="Proteomes" id="UP001283361">
    <property type="component" value="Unassembled WGS sequence"/>
</dbReference>
<keyword evidence="2" id="KW-0813">Transport</keyword>
<dbReference type="SUPFAM" id="SSF103473">
    <property type="entry name" value="MFS general substrate transporter"/>
    <property type="match status" value="1"/>
</dbReference>
<feature type="region of interest" description="Disordered" evidence="6">
    <location>
        <begin position="468"/>
        <end position="496"/>
    </location>
</feature>
<dbReference type="Pfam" id="PF00240">
    <property type="entry name" value="ubiquitin"/>
    <property type="match status" value="1"/>
</dbReference>
<keyword evidence="3 7" id="KW-0812">Transmembrane</keyword>
<reference evidence="9" key="1">
    <citation type="journal article" date="2023" name="G3 (Bethesda)">
        <title>A reference genome for the long-term kleptoplast-retaining sea slug Elysia crispata morphotype clarki.</title>
        <authorList>
            <person name="Eastman K.E."/>
            <person name="Pendleton A.L."/>
            <person name="Shaikh M.A."/>
            <person name="Suttiyut T."/>
            <person name="Ogas R."/>
            <person name="Tomko P."/>
            <person name="Gavelis G."/>
            <person name="Widhalm J.R."/>
            <person name="Wisecaver J.H."/>
        </authorList>
    </citation>
    <scope>NUCLEOTIDE SEQUENCE</scope>
    <source>
        <strain evidence="9">ECLA1</strain>
    </source>
</reference>
<dbReference type="Gene3D" id="3.10.20.90">
    <property type="entry name" value="Phosphatidylinositol 3-kinase Catalytic Subunit, Chain A, domain 1"/>
    <property type="match status" value="1"/>
</dbReference>